<evidence type="ECO:0000256" key="1">
    <source>
        <dbReference type="SAM" id="Phobius"/>
    </source>
</evidence>
<evidence type="ECO:0000259" key="3">
    <source>
        <dbReference type="Pfam" id="PF04536"/>
    </source>
</evidence>
<comment type="caution">
    <text evidence="4">The sequence shown here is derived from an EMBL/GenBank/DDBJ whole genome shotgun (WGS) entry which is preliminary data.</text>
</comment>
<protein>
    <submittedName>
        <fullName evidence="4">YgcG family protein</fullName>
    </submittedName>
</protein>
<gene>
    <name evidence="4" type="ORF">Q9291_02835</name>
</gene>
<sequence length="289" mass="29946">MMCLTWLHRLWLCCLLGIVSIGSHAADGLVAMPALNSAVTDLTQTLSAEEQTALNQKLTQFSQQAGSQIAILILPTTQPEEISQFGIRLAEAWKIGREKQDDGVIVIVAKQDRKMRIEVGYGLEGAVPDAVAKRIIAEQLTPAFKQGQFYQGLNLATDSLIRLIQGEQLPAPGRQEAAQAGGVMHWLPILMFVAIFAGAILRGMLGAFFGSAVTGGVLAVLAGWLGATLLVMGLVGLAAFIFTLAMGSGGQGGMPMGGFPGGYGGGRSGPDIFSGGGGGFGGGGASGDW</sequence>
<keyword evidence="1" id="KW-1133">Transmembrane helix</keyword>
<name>A0ABT9JQD3_9PROT</name>
<accession>A0ABT9JQD3</accession>
<dbReference type="Proteomes" id="UP001225906">
    <property type="component" value="Unassembled WGS sequence"/>
</dbReference>
<feature type="transmembrane region" description="Helical" evidence="1">
    <location>
        <begin position="183"/>
        <end position="205"/>
    </location>
</feature>
<feature type="transmembrane region" description="Helical" evidence="1">
    <location>
        <begin position="217"/>
        <end position="246"/>
    </location>
</feature>
<organism evidence="4 5">
    <name type="scientific">Methylophilus aquaticus</name>
    <dbReference type="NCBI Taxonomy" id="1971610"/>
    <lineage>
        <taxon>Bacteria</taxon>
        <taxon>Pseudomonadati</taxon>
        <taxon>Pseudomonadota</taxon>
        <taxon>Betaproteobacteria</taxon>
        <taxon>Nitrosomonadales</taxon>
        <taxon>Methylophilaceae</taxon>
        <taxon>Methylophilus</taxon>
    </lineage>
</organism>
<keyword evidence="1" id="KW-0812">Transmembrane</keyword>
<reference evidence="5" key="1">
    <citation type="journal article" date="2019" name="Int. J. Syst. Evol. Microbiol.">
        <title>The Global Catalogue of Microorganisms (GCM) 10K type strain sequencing project: providing services to taxonomists for standard genome sequencing and annotation.</title>
        <authorList>
            <consortium name="The Broad Institute Genomics Platform"/>
            <consortium name="The Broad Institute Genome Sequencing Center for Infectious Disease"/>
            <person name="Wu L."/>
            <person name="Ma J."/>
        </authorList>
    </citation>
    <scope>NUCLEOTIDE SEQUENCE [LARGE SCALE GENOMIC DNA]</scope>
    <source>
        <strain evidence="5">VKM B-3159</strain>
    </source>
</reference>
<evidence type="ECO:0000256" key="2">
    <source>
        <dbReference type="SAM" id="SignalP"/>
    </source>
</evidence>
<proteinExistence type="predicted"/>
<dbReference type="PANTHER" id="PTHR30373:SF2">
    <property type="entry name" value="UPF0603 PROTEIN YGCG"/>
    <property type="match status" value="1"/>
</dbReference>
<feature type="chain" id="PRO_5047178434" evidence="2">
    <location>
        <begin position="26"/>
        <end position="289"/>
    </location>
</feature>
<dbReference type="InterPro" id="IPR007621">
    <property type="entry name" value="TPM_dom"/>
</dbReference>
<dbReference type="Gene3D" id="3.10.310.50">
    <property type="match status" value="1"/>
</dbReference>
<dbReference type="Pfam" id="PF04536">
    <property type="entry name" value="TPM_phosphatase"/>
    <property type="match status" value="1"/>
</dbReference>
<feature type="signal peptide" evidence="2">
    <location>
        <begin position="1"/>
        <end position="25"/>
    </location>
</feature>
<keyword evidence="2" id="KW-0732">Signal</keyword>
<evidence type="ECO:0000313" key="4">
    <source>
        <dbReference type="EMBL" id="MDP8566778.1"/>
    </source>
</evidence>
<keyword evidence="5" id="KW-1185">Reference proteome</keyword>
<dbReference type="PANTHER" id="PTHR30373">
    <property type="entry name" value="UPF0603 PROTEIN YGCG"/>
    <property type="match status" value="1"/>
</dbReference>
<keyword evidence="1" id="KW-0472">Membrane</keyword>
<dbReference type="EMBL" id="JAVCAP010000002">
    <property type="protein sequence ID" value="MDP8566778.1"/>
    <property type="molecule type" value="Genomic_DNA"/>
</dbReference>
<evidence type="ECO:0000313" key="5">
    <source>
        <dbReference type="Proteomes" id="UP001225906"/>
    </source>
</evidence>
<feature type="domain" description="TPM" evidence="3">
    <location>
        <begin position="39"/>
        <end position="162"/>
    </location>
</feature>